<proteinExistence type="predicted"/>
<name>A0ACC3T7K9_LIPKO</name>
<sequence>MDSSSDSYLEIDDEVYLCKRCDKVLEEGRAFELGGNRWHVECFRCSSCDAQLDCDTNLLVLGNGDLICGNCCYSCCVCGKKIDDLAILTGKDTAFCAKCFKCRNCKRPIENLRYARTSQGIFCMSCNDKLIERRRRNKLKEQQAGSRRVRGNPESTSTITNITTDSGKNDSIPVAVITTVVESNDEQMSATGSNESNSRRSASPPVLDKSLPPVPNDERKGSAVTPEAKDMKSTSTATAVTRDAAYTESYLTNGARAEQAWNTVESNDDESSTANGRPSSPSPEPIPRRVNGSATEGNNSGARHIITTSAILDTYRDSYMSSASSGTELHSERTIRAVPAEQDDSPSDTEYTLAVAVAQGGCRRFGTDRTLCID</sequence>
<keyword evidence="2" id="KW-1185">Reference proteome</keyword>
<dbReference type="Proteomes" id="UP001433508">
    <property type="component" value="Unassembled WGS sequence"/>
</dbReference>
<protein>
    <submittedName>
        <fullName evidence="1">Uncharacterized protein</fullName>
    </submittedName>
</protein>
<dbReference type="EMBL" id="MU971342">
    <property type="protein sequence ID" value="KAK9239959.1"/>
    <property type="molecule type" value="Genomic_DNA"/>
</dbReference>
<organism evidence="1 2">
    <name type="scientific">Lipomyces kononenkoae</name>
    <name type="common">Yeast</name>
    <dbReference type="NCBI Taxonomy" id="34357"/>
    <lineage>
        <taxon>Eukaryota</taxon>
        <taxon>Fungi</taxon>
        <taxon>Dikarya</taxon>
        <taxon>Ascomycota</taxon>
        <taxon>Saccharomycotina</taxon>
        <taxon>Lipomycetes</taxon>
        <taxon>Lipomycetales</taxon>
        <taxon>Lipomycetaceae</taxon>
        <taxon>Lipomyces</taxon>
    </lineage>
</organism>
<gene>
    <name evidence="1" type="ORF">V1525DRAFT_261776</name>
</gene>
<comment type="caution">
    <text evidence="1">The sequence shown here is derived from an EMBL/GenBank/DDBJ whole genome shotgun (WGS) entry which is preliminary data.</text>
</comment>
<reference evidence="2" key="1">
    <citation type="journal article" date="2024" name="Front. Bioeng. Biotechnol.">
        <title>Genome-scale model development and genomic sequencing of the oleaginous clade Lipomyces.</title>
        <authorList>
            <person name="Czajka J.J."/>
            <person name="Han Y."/>
            <person name="Kim J."/>
            <person name="Mondo S.J."/>
            <person name="Hofstad B.A."/>
            <person name="Robles A."/>
            <person name="Haridas S."/>
            <person name="Riley R."/>
            <person name="LaButti K."/>
            <person name="Pangilinan J."/>
            <person name="Andreopoulos W."/>
            <person name="Lipzen A."/>
            <person name="Yan J."/>
            <person name="Wang M."/>
            <person name="Ng V."/>
            <person name="Grigoriev I.V."/>
            <person name="Spatafora J.W."/>
            <person name="Magnuson J.K."/>
            <person name="Baker S.E."/>
            <person name="Pomraning K.R."/>
        </authorList>
    </citation>
    <scope>NUCLEOTIDE SEQUENCE [LARGE SCALE GENOMIC DNA]</scope>
    <source>
        <strain evidence="2">CBS 7786</strain>
    </source>
</reference>
<evidence type="ECO:0000313" key="1">
    <source>
        <dbReference type="EMBL" id="KAK9239959.1"/>
    </source>
</evidence>
<evidence type="ECO:0000313" key="2">
    <source>
        <dbReference type="Proteomes" id="UP001433508"/>
    </source>
</evidence>
<accession>A0ACC3T7K9</accession>